<accession>A0A2D4NW19</accession>
<dbReference type="EMBL" id="IACN01024642">
    <property type="protein sequence ID" value="LAB49927.1"/>
    <property type="molecule type" value="Transcribed_RNA"/>
</dbReference>
<reference evidence="1" key="2">
    <citation type="submission" date="2017-11" db="EMBL/GenBank/DDBJ databases">
        <title>Coralsnake Venomics: Analyses of Venom Gland Transcriptomes and Proteomes of Six Brazilian Taxa.</title>
        <authorList>
            <person name="Aird S.D."/>
            <person name="Jorge da Silva N."/>
            <person name="Qiu L."/>
            <person name="Villar-Briones A."/>
            <person name="Aparecida-Saddi V."/>
            <person name="Campos-Telles M.P."/>
            <person name="Grau M."/>
            <person name="Mikheyev A.S."/>
        </authorList>
    </citation>
    <scope>NUCLEOTIDE SEQUENCE</scope>
    <source>
        <tissue evidence="1">Venom_gland</tissue>
    </source>
</reference>
<proteinExistence type="predicted"/>
<organism evidence="1">
    <name type="scientific">Micrurus surinamensis</name>
    <name type="common">Surinam coral snake</name>
    <dbReference type="NCBI Taxonomy" id="129470"/>
    <lineage>
        <taxon>Eukaryota</taxon>
        <taxon>Metazoa</taxon>
        <taxon>Chordata</taxon>
        <taxon>Craniata</taxon>
        <taxon>Vertebrata</taxon>
        <taxon>Euteleostomi</taxon>
        <taxon>Lepidosauria</taxon>
        <taxon>Squamata</taxon>
        <taxon>Bifurcata</taxon>
        <taxon>Unidentata</taxon>
        <taxon>Episquamata</taxon>
        <taxon>Toxicofera</taxon>
        <taxon>Serpentes</taxon>
        <taxon>Colubroidea</taxon>
        <taxon>Elapidae</taxon>
        <taxon>Elapinae</taxon>
        <taxon>Micrurus</taxon>
    </lineage>
</organism>
<dbReference type="AlphaFoldDB" id="A0A2D4NW19"/>
<reference evidence="1" key="1">
    <citation type="submission" date="2017-07" db="EMBL/GenBank/DDBJ databases">
        <authorList>
            <person name="Mikheyev A."/>
            <person name="Grau M."/>
        </authorList>
    </citation>
    <scope>NUCLEOTIDE SEQUENCE</scope>
    <source>
        <tissue evidence="1">Venom_gland</tissue>
    </source>
</reference>
<evidence type="ECO:0000313" key="1">
    <source>
        <dbReference type="EMBL" id="LAB49927.1"/>
    </source>
</evidence>
<protein>
    <submittedName>
        <fullName evidence="1">Uncharacterized protein</fullName>
    </submittedName>
</protein>
<name>A0A2D4NW19_MICSU</name>
<sequence>MLFLGWTIFCAFKARPGNLLLSRDERGDSSCCSCCGINEEQGTKSVPSLLSSSPRSPHQQYKIPHHLLAWQSPPLTLTLPGQHSTQVTIRITTNTIRVNENLLILDISLFSWYIFHNSCS</sequence>